<name>A0A378RMP7_MYROD</name>
<proteinExistence type="predicted"/>
<dbReference type="Gene3D" id="3.60.120.10">
    <property type="entry name" value="Anthranilate synthase"/>
    <property type="match status" value="1"/>
</dbReference>
<keyword evidence="2" id="KW-0032">Aminotransferase</keyword>
<evidence type="ECO:0000313" key="2">
    <source>
        <dbReference type="EMBL" id="STZ27619.1"/>
    </source>
</evidence>
<dbReference type="PRINTS" id="PR00095">
    <property type="entry name" value="ANTSNTHASEI"/>
</dbReference>
<dbReference type="InterPro" id="IPR005801">
    <property type="entry name" value="ADC_synthase"/>
</dbReference>
<feature type="domain" description="Chorismate-utilising enzyme C-terminal" evidence="1">
    <location>
        <begin position="73"/>
        <end position="317"/>
    </location>
</feature>
<dbReference type="GO" id="GO:0000162">
    <property type="term" value="P:L-tryptophan biosynthetic process"/>
    <property type="evidence" value="ECO:0007669"/>
    <property type="project" value="TreeGrafter"/>
</dbReference>
<dbReference type="GO" id="GO:0046820">
    <property type="term" value="F:4-amino-4-deoxychorismate synthase activity"/>
    <property type="evidence" value="ECO:0007669"/>
    <property type="project" value="UniProtKB-EC"/>
</dbReference>
<accession>A0A378RMP7</accession>
<dbReference type="RefSeq" id="WP_115090523.1">
    <property type="nucleotide sequence ID" value="NZ_CP068107.1"/>
</dbReference>
<dbReference type="EC" id="2.6.1.85" evidence="2"/>
<protein>
    <submittedName>
        <fullName evidence="2">Para-aminobenzoate synthase component 1</fullName>
        <ecNumber evidence="2">2.6.1.85</ecNumber>
    </submittedName>
</protein>
<keyword evidence="3" id="KW-1185">Reference proteome</keyword>
<evidence type="ECO:0000313" key="3">
    <source>
        <dbReference type="Proteomes" id="UP000255024"/>
    </source>
</evidence>
<reference evidence="2 3" key="1">
    <citation type="submission" date="2018-06" db="EMBL/GenBank/DDBJ databases">
        <authorList>
            <consortium name="Pathogen Informatics"/>
            <person name="Doyle S."/>
        </authorList>
    </citation>
    <scope>NUCLEOTIDE SEQUENCE [LARGE SCALE GENOMIC DNA]</scope>
    <source>
        <strain evidence="2 3">NCTC11179</strain>
    </source>
</reference>
<dbReference type="SUPFAM" id="SSF56322">
    <property type="entry name" value="ADC synthase"/>
    <property type="match status" value="1"/>
</dbReference>
<dbReference type="AlphaFoldDB" id="A0A378RMP7"/>
<keyword evidence="2" id="KW-0808">Transferase</keyword>
<dbReference type="EMBL" id="UGQL01000001">
    <property type="protein sequence ID" value="STZ27619.1"/>
    <property type="molecule type" value="Genomic_DNA"/>
</dbReference>
<sequence>MGIKDTIISSMNALGKERKPFLFFVDYKGEKGQVIPLDEVDAEEILFAFNGVTNQEAQPAYKAVELRAYPLSFETYQGRFNQVIEQIQKGNTYLMNLTVSTPIEIDGSLQDVFYASKAKYKLWVKDKMICFSPEIFVQIKENRIYSFPMKGTIDATIPQAETLILQDEKETAEHYTIVDLIRNDLNIVAKKVGVDRFRYLDKLQTTKGELLQMSSQISGDLEAGWQDKIGDILNQLLPAGSITGSPKEKTVAIIEAVEEYDREYYTGVCGLFTGDSLDTAVMIRFIEQQGQQLYYKSGGGITFSSEAQKEYQEILQKIYIPF</sequence>
<dbReference type="Pfam" id="PF00425">
    <property type="entry name" value="Chorismate_bind"/>
    <property type="match status" value="1"/>
</dbReference>
<organism evidence="2 3">
    <name type="scientific">Myroides odoratus</name>
    <name type="common">Flavobacterium odoratum</name>
    <dbReference type="NCBI Taxonomy" id="256"/>
    <lineage>
        <taxon>Bacteria</taxon>
        <taxon>Pseudomonadati</taxon>
        <taxon>Bacteroidota</taxon>
        <taxon>Flavobacteriia</taxon>
        <taxon>Flavobacteriales</taxon>
        <taxon>Flavobacteriaceae</taxon>
        <taxon>Myroides</taxon>
    </lineage>
</organism>
<dbReference type="InterPro" id="IPR015890">
    <property type="entry name" value="Chorismate_C"/>
</dbReference>
<dbReference type="PANTHER" id="PTHR11236:SF50">
    <property type="entry name" value="AMINODEOXYCHORISMATE SYNTHASE COMPONENT 1"/>
    <property type="match status" value="1"/>
</dbReference>
<dbReference type="NCBIfam" id="NF005486">
    <property type="entry name" value="PRK07093.1"/>
    <property type="match status" value="1"/>
</dbReference>
<evidence type="ECO:0000259" key="1">
    <source>
        <dbReference type="Pfam" id="PF00425"/>
    </source>
</evidence>
<dbReference type="InterPro" id="IPR019999">
    <property type="entry name" value="Anth_synth_I-like"/>
</dbReference>
<dbReference type="PANTHER" id="PTHR11236">
    <property type="entry name" value="AMINOBENZOATE/ANTHRANILATE SYNTHASE"/>
    <property type="match status" value="1"/>
</dbReference>
<gene>
    <name evidence="2" type="primary">pabB</name>
    <name evidence="2" type="ORF">NCTC11179_01155</name>
</gene>
<dbReference type="Proteomes" id="UP000255024">
    <property type="component" value="Unassembled WGS sequence"/>
</dbReference>